<dbReference type="EMBL" id="BMKA01000003">
    <property type="protein sequence ID" value="GGA24184.1"/>
    <property type="molecule type" value="Genomic_DNA"/>
</dbReference>
<dbReference type="GO" id="GO:0051082">
    <property type="term" value="F:unfolded protein binding"/>
    <property type="evidence" value="ECO:0007669"/>
    <property type="project" value="InterPro"/>
</dbReference>
<comment type="caution">
    <text evidence="2">The sequence shown here is derived from an EMBL/GenBank/DDBJ whole genome shotgun (WGS) entry which is preliminary data.</text>
</comment>
<dbReference type="AlphaFoldDB" id="A0A916VRW9"/>
<dbReference type="RefSeq" id="WP_188676115.1">
    <property type="nucleotide sequence ID" value="NZ_BMKA01000003.1"/>
</dbReference>
<proteinExistence type="predicted"/>
<keyword evidence="1" id="KW-0175">Coiled coil</keyword>
<reference evidence="2" key="1">
    <citation type="journal article" date="2014" name="Int. J. Syst. Evol. Microbiol.">
        <title>Complete genome sequence of Corynebacterium casei LMG S-19264T (=DSM 44701T), isolated from a smear-ripened cheese.</title>
        <authorList>
            <consortium name="US DOE Joint Genome Institute (JGI-PGF)"/>
            <person name="Walter F."/>
            <person name="Albersmeier A."/>
            <person name="Kalinowski J."/>
            <person name="Ruckert C."/>
        </authorList>
    </citation>
    <scope>NUCLEOTIDE SEQUENCE</scope>
    <source>
        <strain evidence="2">CGMCC 1.15880</strain>
    </source>
</reference>
<dbReference type="Gene3D" id="3.30.910.20">
    <property type="entry name" value="Skp domain"/>
    <property type="match status" value="1"/>
</dbReference>
<sequence length="189" mass="21069">MTGRTLGLGAVLSTSFLVAVGSGVAAQTRDFPLYDQALPVVSINREALIQRSDLGRQLSEMLAERQSALVAENEELAARLEQEELDLTELRKSMSAEEFTPMAEAFDAKVKKTRREQDQKSVDLAKTLESMRFRFFRQAENIIVQLMQERGVMFVLDESAVWMSQGGDVTNTVIKRMNSAYAAGELSIE</sequence>
<protein>
    <submittedName>
        <fullName evidence="2">Molecular chaperone Skp</fullName>
    </submittedName>
</protein>
<evidence type="ECO:0000313" key="3">
    <source>
        <dbReference type="Proteomes" id="UP000628017"/>
    </source>
</evidence>
<evidence type="ECO:0000313" key="2">
    <source>
        <dbReference type="EMBL" id="GGA24184.1"/>
    </source>
</evidence>
<name>A0A916VRW9_9RHOB</name>
<keyword evidence="3" id="KW-1185">Reference proteome</keyword>
<dbReference type="Pfam" id="PF03938">
    <property type="entry name" value="OmpH"/>
    <property type="match status" value="1"/>
</dbReference>
<reference evidence="2" key="2">
    <citation type="submission" date="2020-09" db="EMBL/GenBank/DDBJ databases">
        <authorList>
            <person name="Sun Q."/>
            <person name="Zhou Y."/>
        </authorList>
    </citation>
    <scope>NUCLEOTIDE SEQUENCE</scope>
    <source>
        <strain evidence="2">CGMCC 1.15880</strain>
    </source>
</reference>
<evidence type="ECO:0000256" key="1">
    <source>
        <dbReference type="SAM" id="Coils"/>
    </source>
</evidence>
<accession>A0A916VRW9</accession>
<dbReference type="Proteomes" id="UP000628017">
    <property type="component" value="Unassembled WGS sequence"/>
</dbReference>
<feature type="coiled-coil region" evidence="1">
    <location>
        <begin position="63"/>
        <end position="97"/>
    </location>
</feature>
<dbReference type="InterPro" id="IPR005632">
    <property type="entry name" value="Chaperone_Skp"/>
</dbReference>
<gene>
    <name evidence="2" type="ORF">GCM10011498_26480</name>
</gene>
<dbReference type="SUPFAM" id="SSF111384">
    <property type="entry name" value="OmpH-like"/>
    <property type="match status" value="1"/>
</dbReference>
<organism evidence="2 3">
    <name type="scientific">Neptunicoccus cionae</name>
    <dbReference type="NCBI Taxonomy" id="2035344"/>
    <lineage>
        <taxon>Bacteria</taxon>
        <taxon>Pseudomonadati</taxon>
        <taxon>Pseudomonadota</taxon>
        <taxon>Alphaproteobacteria</taxon>
        <taxon>Rhodobacterales</taxon>
        <taxon>Paracoccaceae</taxon>
        <taxon>Neptunicoccus</taxon>
    </lineage>
</organism>
<dbReference type="SMART" id="SM00935">
    <property type="entry name" value="OmpH"/>
    <property type="match status" value="1"/>
</dbReference>
<dbReference type="InterPro" id="IPR024930">
    <property type="entry name" value="Skp_dom_sf"/>
</dbReference>